<comment type="caution">
    <text evidence="2">The sequence shown here is derived from an EMBL/GenBank/DDBJ whole genome shotgun (WGS) entry which is preliminary data.</text>
</comment>
<accession>L8X838</accession>
<keyword evidence="3" id="KW-1185">Reference proteome</keyword>
<reference evidence="2 3" key="1">
    <citation type="journal article" date="2013" name="Nat. Commun.">
        <title>The evolution and pathogenic mechanisms of the rice sheath blight pathogen.</title>
        <authorList>
            <person name="Zheng A."/>
            <person name="Lin R."/>
            <person name="Xu L."/>
            <person name="Qin P."/>
            <person name="Tang C."/>
            <person name="Ai P."/>
            <person name="Zhang D."/>
            <person name="Liu Y."/>
            <person name="Sun Z."/>
            <person name="Feng H."/>
            <person name="Wang Y."/>
            <person name="Chen Y."/>
            <person name="Liang X."/>
            <person name="Fu R."/>
            <person name="Li Q."/>
            <person name="Zhang J."/>
            <person name="Yu X."/>
            <person name="Xie Z."/>
            <person name="Ding L."/>
            <person name="Guan P."/>
            <person name="Tang J."/>
            <person name="Liang Y."/>
            <person name="Wang S."/>
            <person name="Deng Q."/>
            <person name="Li S."/>
            <person name="Zhu J."/>
            <person name="Wang L."/>
            <person name="Liu H."/>
            <person name="Li P."/>
        </authorList>
    </citation>
    <scope>NUCLEOTIDE SEQUENCE [LARGE SCALE GENOMIC DNA]</scope>
    <source>
        <strain evidence="3">AG-1 IA</strain>
    </source>
</reference>
<evidence type="ECO:0000313" key="3">
    <source>
        <dbReference type="Proteomes" id="UP000011668"/>
    </source>
</evidence>
<dbReference type="EMBL" id="AFRT01000273">
    <property type="protein sequence ID" value="ELU44799.1"/>
    <property type="molecule type" value="Genomic_DNA"/>
</dbReference>
<sequence>MGGWAEWRWPGGLSVRAQTAGGYYAKTRAMKAQETKAQLSLSRGVRPEAPGAASEATSAANSIRWRLAAREWEMA</sequence>
<feature type="compositionally biased region" description="Low complexity" evidence="1">
    <location>
        <begin position="47"/>
        <end position="57"/>
    </location>
</feature>
<dbReference type="AlphaFoldDB" id="L8X838"/>
<name>L8X838_THACA</name>
<protein>
    <submittedName>
        <fullName evidence="2">Uncharacterized protein</fullName>
    </submittedName>
</protein>
<organism evidence="2 3">
    <name type="scientific">Thanatephorus cucumeris (strain AG1-IA)</name>
    <name type="common">Rice sheath blight fungus</name>
    <name type="synonym">Rhizoctonia solani</name>
    <dbReference type="NCBI Taxonomy" id="983506"/>
    <lineage>
        <taxon>Eukaryota</taxon>
        <taxon>Fungi</taxon>
        <taxon>Dikarya</taxon>
        <taxon>Basidiomycota</taxon>
        <taxon>Agaricomycotina</taxon>
        <taxon>Agaricomycetes</taxon>
        <taxon>Cantharellales</taxon>
        <taxon>Ceratobasidiaceae</taxon>
        <taxon>Rhizoctonia</taxon>
        <taxon>Rhizoctonia solani AG-1</taxon>
    </lineage>
</organism>
<dbReference type="Proteomes" id="UP000011668">
    <property type="component" value="Unassembled WGS sequence"/>
</dbReference>
<dbReference type="HOGENOM" id="CLU_2672803_0_0_1"/>
<proteinExistence type="predicted"/>
<feature type="region of interest" description="Disordered" evidence="1">
    <location>
        <begin position="38"/>
        <end position="57"/>
    </location>
</feature>
<evidence type="ECO:0000313" key="2">
    <source>
        <dbReference type="EMBL" id="ELU44799.1"/>
    </source>
</evidence>
<gene>
    <name evidence="2" type="ORF">AG1IA_01170</name>
</gene>
<evidence type="ECO:0000256" key="1">
    <source>
        <dbReference type="SAM" id="MobiDB-lite"/>
    </source>
</evidence>